<evidence type="ECO:0000256" key="2">
    <source>
        <dbReference type="ARBA" id="ARBA00022801"/>
    </source>
</evidence>
<feature type="region of interest" description="Disordered" evidence="8">
    <location>
        <begin position="1"/>
        <end position="189"/>
    </location>
</feature>
<feature type="region of interest" description="Disordered" evidence="8">
    <location>
        <begin position="1186"/>
        <end position="1342"/>
    </location>
</feature>
<dbReference type="EMBL" id="JAHRHY010000024">
    <property type="protein sequence ID" value="KAG9061344.1"/>
    <property type="molecule type" value="Genomic_DNA"/>
</dbReference>
<comment type="caution">
    <text evidence="12">The sequence shown here is derived from an EMBL/GenBank/DDBJ whole genome shotgun (WGS) entry which is preliminary data.</text>
</comment>
<dbReference type="GO" id="GO:0048015">
    <property type="term" value="P:phosphatidylinositol-mediated signaling"/>
    <property type="evidence" value="ECO:0007669"/>
    <property type="project" value="TreeGrafter"/>
</dbReference>
<feature type="compositionally biased region" description="Low complexity" evidence="8">
    <location>
        <begin position="16"/>
        <end position="26"/>
    </location>
</feature>
<dbReference type="SMART" id="SM00239">
    <property type="entry name" value="C2"/>
    <property type="match status" value="1"/>
</dbReference>
<dbReference type="CDD" id="cd16207">
    <property type="entry name" value="EFh_ScPlc1p_like"/>
    <property type="match status" value="1"/>
</dbReference>
<feature type="compositionally biased region" description="Low complexity" evidence="8">
    <location>
        <begin position="110"/>
        <end position="126"/>
    </location>
</feature>
<evidence type="ECO:0000256" key="4">
    <source>
        <dbReference type="ARBA" id="ARBA00023098"/>
    </source>
</evidence>
<evidence type="ECO:0000259" key="10">
    <source>
        <dbReference type="PROSITE" id="PS50008"/>
    </source>
</evidence>
<dbReference type="PANTHER" id="PTHR10336:SF36">
    <property type="entry name" value="1-PHOSPHATIDYLINOSITOL 4,5-BISPHOSPHATE PHOSPHODIESTERASE BETA-4"/>
    <property type="match status" value="1"/>
</dbReference>
<feature type="domain" description="EF-hand" evidence="11">
    <location>
        <begin position="568"/>
        <end position="603"/>
    </location>
</feature>
<dbReference type="InterPro" id="IPR001192">
    <property type="entry name" value="PI-PLC_fam"/>
</dbReference>
<feature type="compositionally biased region" description="Polar residues" evidence="8">
    <location>
        <begin position="163"/>
        <end position="189"/>
    </location>
</feature>
<dbReference type="PRINTS" id="PR00390">
    <property type="entry name" value="PHPHLIPASEC"/>
</dbReference>
<dbReference type="InterPro" id="IPR037755">
    <property type="entry name" value="Plc1_PH"/>
</dbReference>
<dbReference type="GO" id="GO:0016042">
    <property type="term" value="P:lipid catabolic process"/>
    <property type="evidence" value="ECO:0007669"/>
    <property type="project" value="UniProtKB-KW"/>
</dbReference>
<evidence type="ECO:0000259" key="11">
    <source>
        <dbReference type="PROSITE" id="PS50222"/>
    </source>
</evidence>
<feature type="compositionally biased region" description="Polar residues" evidence="8">
    <location>
        <begin position="366"/>
        <end position="377"/>
    </location>
</feature>
<comment type="function">
    <text evidence="6">The production of the second messenger molecules diacylglycerol (DAG) and inositol 1,4,5-trisphosphate (IP3) is mediated by activated phosphatidylinositol-specific phospholipase C enzymes.</text>
</comment>
<dbReference type="SUPFAM" id="SSF47473">
    <property type="entry name" value="EF-hand"/>
    <property type="match status" value="1"/>
</dbReference>
<accession>A0A9P8BM68</accession>
<feature type="domain" description="PI-PLC Y-box" evidence="10">
    <location>
        <begin position="910"/>
        <end position="1024"/>
    </location>
</feature>
<feature type="compositionally biased region" description="Basic and acidic residues" evidence="8">
    <location>
        <begin position="882"/>
        <end position="895"/>
    </location>
</feature>
<dbReference type="InterPro" id="IPR011993">
    <property type="entry name" value="PH-like_dom_sf"/>
</dbReference>
<dbReference type="InterPro" id="IPR000909">
    <property type="entry name" value="PLipase_C_PInositol-sp_X_dom"/>
</dbReference>
<protein>
    <recommendedName>
        <fullName evidence="7">Phosphoinositide phospholipase C</fullName>
        <ecNumber evidence="7">3.1.4.11</ecNumber>
    </recommendedName>
</protein>
<dbReference type="PROSITE" id="PS50007">
    <property type="entry name" value="PIPLC_X_DOMAIN"/>
    <property type="match status" value="1"/>
</dbReference>
<feature type="compositionally biased region" description="Polar residues" evidence="8">
    <location>
        <begin position="33"/>
        <end position="44"/>
    </location>
</feature>
<keyword evidence="13" id="KW-1185">Reference proteome</keyword>
<dbReference type="InterPro" id="IPR001711">
    <property type="entry name" value="PLipase_C_Pinositol-sp_Y"/>
</dbReference>
<keyword evidence="5" id="KW-0807">Transducer</keyword>
<evidence type="ECO:0000313" key="13">
    <source>
        <dbReference type="Proteomes" id="UP000707451"/>
    </source>
</evidence>
<dbReference type="Gene3D" id="1.10.238.10">
    <property type="entry name" value="EF-hand"/>
    <property type="match status" value="2"/>
</dbReference>
<dbReference type="InterPro" id="IPR002048">
    <property type="entry name" value="EF_hand_dom"/>
</dbReference>
<organism evidence="12 13">
    <name type="scientific">Linnemannia hyalina</name>
    <dbReference type="NCBI Taxonomy" id="64524"/>
    <lineage>
        <taxon>Eukaryota</taxon>
        <taxon>Fungi</taxon>
        <taxon>Fungi incertae sedis</taxon>
        <taxon>Mucoromycota</taxon>
        <taxon>Mortierellomycotina</taxon>
        <taxon>Mortierellomycetes</taxon>
        <taxon>Mortierellales</taxon>
        <taxon>Mortierellaceae</taxon>
        <taxon>Linnemannia</taxon>
    </lineage>
</organism>
<dbReference type="CDD" id="cd00275">
    <property type="entry name" value="C2_PLC_like"/>
    <property type="match status" value="1"/>
</dbReference>
<evidence type="ECO:0000256" key="3">
    <source>
        <dbReference type="ARBA" id="ARBA00022963"/>
    </source>
</evidence>
<evidence type="ECO:0000256" key="1">
    <source>
        <dbReference type="ARBA" id="ARBA00001195"/>
    </source>
</evidence>
<keyword evidence="4 7" id="KW-0443">Lipid metabolism</keyword>
<dbReference type="Pfam" id="PF00388">
    <property type="entry name" value="PI-PLC-X"/>
    <property type="match status" value="1"/>
</dbReference>
<feature type="region of interest" description="Disordered" evidence="8">
    <location>
        <begin position="870"/>
        <end position="901"/>
    </location>
</feature>
<dbReference type="SMART" id="SM00149">
    <property type="entry name" value="PLCYc"/>
    <property type="match status" value="1"/>
</dbReference>
<gene>
    <name evidence="12" type="primary">PLC1</name>
    <name evidence="12" type="ORF">KI688_007322</name>
</gene>
<keyword evidence="3 7" id="KW-0442">Lipid degradation</keyword>
<dbReference type="InterPro" id="IPR035892">
    <property type="entry name" value="C2_domain_sf"/>
</dbReference>
<feature type="compositionally biased region" description="Polar residues" evidence="8">
    <location>
        <begin position="243"/>
        <end position="253"/>
    </location>
</feature>
<dbReference type="PROSITE" id="PS50004">
    <property type="entry name" value="C2"/>
    <property type="match status" value="1"/>
</dbReference>
<dbReference type="InterPro" id="IPR017946">
    <property type="entry name" value="PLC-like_Pdiesterase_TIM-brl"/>
</dbReference>
<evidence type="ECO:0000256" key="6">
    <source>
        <dbReference type="ARBA" id="ARBA00059664"/>
    </source>
</evidence>
<evidence type="ECO:0000259" key="9">
    <source>
        <dbReference type="PROSITE" id="PS50004"/>
    </source>
</evidence>
<dbReference type="Gene3D" id="3.20.20.190">
    <property type="entry name" value="Phosphatidylinositol (PI) phosphodiesterase"/>
    <property type="match status" value="1"/>
</dbReference>
<dbReference type="Pfam" id="PF00168">
    <property type="entry name" value="C2"/>
    <property type="match status" value="1"/>
</dbReference>
<dbReference type="OrthoDB" id="269822at2759"/>
<dbReference type="PANTHER" id="PTHR10336">
    <property type="entry name" value="PHOSPHOINOSITIDE-SPECIFIC PHOSPHOLIPASE C FAMILY PROTEIN"/>
    <property type="match status" value="1"/>
</dbReference>
<dbReference type="InterPro" id="IPR000008">
    <property type="entry name" value="C2_dom"/>
</dbReference>
<feature type="compositionally biased region" description="Polar residues" evidence="8">
    <location>
        <begin position="347"/>
        <end position="359"/>
    </location>
</feature>
<feature type="domain" description="C2" evidence="9">
    <location>
        <begin position="1033"/>
        <end position="1155"/>
    </location>
</feature>
<dbReference type="CDD" id="cd08558">
    <property type="entry name" value="PI-PLCc_eukaryota"/>
    <property type="match status" value="1"/>
</dbReference>
<feature type="compositionally biased region" description="Polar residues" evidence="8">
    <location>
        <begin position="293"/>
        <end position="311"/>
    </location>
</feature>
<feature type="compositionally biased region" description="Low complexity" evidence="8">
    <location>
        <begin position="1272"/>
        <end position="1291"/>
    </location>
</feature>
<dbReference type="Pfam" id="PF00387">
    <property type="entry name" value="PI-PLC-Y"/>
    <property type="match status" value="1"/>
</dbReference>
<evidence type="ECO:0000313" key="12">
    <source>
        <dbReference type="EMBL" id="KAG9061344.1"/>
    </source>
</evidence>
<dbReference type="GO" id="GO:0004435">
    <property type="term" value="F:phosphatidylinositol-4,5-bisphosphate phospholipase C activity"/>
    <property type="evidence" value="ECO:0007669"/>
    <property type="project" value="UniProtKB-EC"/>
</dbReference>
<feature type="compositionally biased region" description="Polar residues" evidence="8">
    <location>
        <begin position="64"/>
        <end position="73"/>
    </location>
</feature>
<evidence type="ECO:0000256" key="7">
    <source>
        <dbReference type="RuleBase" id="RU361133"/>
    </source>
</evidence>
<name>A0A9P8BM68_9FUNG</name>
<keyword evidence="2 7" id="KW-0378">Hydrolase</keyword>
<dbReference type="SUPFAM" id="SSF51695">
    <property type="entry name" value="PLC-like phosphodiesterases"/>
    <property type="match status" value="1"/>
</dbReference>
<evidence type="ECO:0000256" key="5">
    <source>
        <dbReference type="ARBA" id="ARBA00023224"/>
    </source>
</evidence>
<dbReference type="Gene3D" id="2.30.29.30">
    <property type="entry name" value="Pleckstrin-homology domain (PH domain)/Phosphotyrosine-binding domain (PTB)"/>
    <property type="match status" value="1"/>
</dbReference>
<feature type="compositionally biased region" description="Low complexity" evidence="8">
    <location>
        <begin position="77"/>
        <end position="88"/>
    </location>
</feature>
<dbReference type="Proteomes" id="UP000707451">
    <property type="component" value="Unassembled WGS sequence"/>
</dbReference>
<dbReference type="EC" id="3.1.4.11" evidence="7"/>
<dbReference type="Gene3D" id="2.60.40.150">
    <property type="entry name" value="C2 domain"/>
    <property type="match status" value="1"/>
</dbReference>
<dbReference type="SUPFAM" id="SSF49562">
    <property type="entry name" value="C2 domain (Calcium/lipid-binding domain, CaLB)"/>
    <property type="match status" value="1"/>
</dbReference>
<evidence type="ECO:0000256" key="8">
    <source>
        <dbReference type="SAM" id="MobiDB-lite"/>
    </source>
</evidence>
<feature type="compositionally biased region" description="Pro residues" evidence="8">
    <location>
        <begin position="1332"/>
        <end position="1342"/>
    </location>
</feature>
<proteinExistence type="predicted"/>
<dbReference type="PROSITE" id="PS50008">
    <property type="entry name" value="PIPLC_Y_DOMAIN"/>
    <property type="match status" value="1"/>
</dbReference>
<comment type="catalytic activity">
    <reaction evidence="1 7">
        <text>a 1,2-diacyl-sn-glycero-3-phospho-(1D-myo-inositol-4,5-bisphosphate) + H2O = 1D-myo-inositol 1,4,5-trisphosphate + a 1,2-diacyl-sn-glycerol + H(+)</text>
        <dbReference type="Rhea" id="RHEA:33179"/>
        <dbReference type="ChEBI" id="CHEBI:15377"/>
        <dbReference type="ChEBI" id="CHEBI:15378"/>
        <dbReference type="ChEBI" id="CHEBI:17815"/>
        <dbReference type="ChEBI" id="CHEBI:58456"/>
        <dbReference type="ChEBI" id="CHEBI:203600"/>
        <dbReference type="EC" id="3.1.4.11"/>
    </reaction>
</comment>
<dbReference type="SMART" id="SM00148">
    <property type="entry name" value="PLCXc"/>
    <property type="match status" value="1"/>
</dbReference>
<dbReference type="CDD" id="cd13360">
    <property type="entry name" value="PH_PLC_fungal"/>
    <property type="match status" value="1"/>
</dbReference>
<dbReference type="InterPro" id="IPR011992">
    <property type="entry name" value="EF-hand-dom_pair"/>
</dbReference>
<sequence>MFDKIKKAITGWNQDSPSSRPNSPSPGKKDNNNGHLKSSNSFRNSLPARIRTSIYREQNDEGSTDSGNGTAQTPVEPATTTPHRAATTVEGNLHQFSNKHNRAPLSSVFSPDTTITTSTPSTTVPSGEHTTHASNNNNNNNNNSNNNNNNNNSNNNNNNNNSKASSTTSPVNMPPAQKSNTDTTDASPQSIFIRRTSSYQGLGSSAESNSDEPRNEDIIIFSSTPPVTIARSSSTKVHKGSPDQASAINSETPVVQWPRGGNSAASRSQEHFLRTHRRTSTSSDASIKDLQTPLATTPPISSPLRQDSLTQRPALDRTLSRSGNNTAVATNSTSSNAASPTAVSTSISTSSDLNHSSPKTAPAHNKTPSDASSTSIDASVPTATTATTGAAVAGGATSILSSGSTVQYPVLEQPPQVTKAEPKRCVEPVKVTSGDSVPPMNPAVARQLAAGTQMLKVSAKKQHSRLFKLDLEQGRILWDSRKFGRINVEQIKELRKGKAARMYREQLRVKPEHEERWLTIIYSAAGKYKALHLVAPTKDTYQDWIMAVERMWSVKREVAEGLPQLQRKTSQWLKEHWMDADKNVDSKLGYEEIVRLCHRLNINFSRKEIRLRFDQADEKNHGFLDFSNFTHFVKLLKERSEIINLFNRLTVPDDMSMSVDEFIDFMLHIQKTTDDVEHIREIYNKHLDKTVDKFTVDSLTSFLVSADNSIVAPEHAQVHQDMSQTLSNYYISSSHNTYLLGHQLTGISSIEGYIRALQSGCRCVELDCWDGPDGQPVIYHGHTLTTKILFRDVIEAISTYAFVNSPYPLILSLEIHCDLDQQDIMANIMRTKLGSWLVVAPLDSESVILPSPDELQFKILIKSKVLPPDATSQEFSTDTESESDRESESDSDSVKKPKTKSKKVRIARTLSNITIYCQSRHFPGFTHDGCSPHKIISFSERVSLRLAKQTLQEYINMNKSHLTRVYPAGFRINSTNYDPHHHWAGGCQVVALNYQSHDRGMQMNNAMFTMNGHCGYVLKPQALRLGAGETCNHDKAPSFVKTYPVDVTLEIISAQQLPRPNEAQSGDVIDPFCEIEMLVPGQSAIKYKTRHVSDNGFNPVWQESFKFRVDYEHHQLVYFRFVVQDEDIKFSDMIASYCISLDCLQEGYRHIQLQDSAGEPYLYSTLFVRVSIQPVLTTRNQGAIQRQPLLSKESSGELPPLPVNATTSSVPRPPLNQDWSSSELPSLPHNKVAKPMASVESRSSTESSHKEPSETSETFALSQNSSDHSLHATPTTAATTSTTDNPNATTTILAQPAVGKAVESVPSNGGAPQLPLFESTPESFLQASDLPALPPTPPPKSK</sequence>
<dbReference type="FunFam" id="3.20.20.190:FF:000039">
    <property type="entry name" value="Phosphoinositide phospholipase C"/>
    <property type="match status" value="1"/>
</dbReference>
<reference evidence="12" key="1">
    <citation type="submission" date="2021-06" db="EMBL/GenBank/DDBJ databases">
        <title>Genome Sequence of Mortierella hyaline Strain SCG-10, a Cold-Adapted, Nitrate-Reducing Fungus Isolated from Soil in Minnesota, USA.</title>
        <authorList>
            <person name="Aldossari N."/>
        </authorList>
    </citation>
    <scope>NUCLEOTIDE SEQUENCE</scope>
    <source>
        <strain evidence="12">SCG-10</strain>
    </source>
</reference>
<feature type="region of interest" description="Disordered" evidence="8">
    <location>
        <begin position="232"/>
        <end position="377"/>
    </location>
</feature>
<feature type="domain" description="EF-hand" evidence="11">
    <location>
        <begin position="604"/>
        <end position="639"/>
    </location>
</feature>
<dbReference type="PROSITE" id="PS50222">
    <property type="entry name" value="EF_HAND_2"/>
    <property type="match status" value="2"/>
</dbReference>
<feature type="compositionally biased region" description="Low complexity" evidence="8">
    <location>
        <begin position="324"/>
        <end position="346"/>
    </location>
</feature>
<dbReference type="SUPFAM" id="SSF50729">
    <property type="entry name" value="PH domain-like"/>
    <property type="match status" value="1"/>
</dbReference>
<dbReference type="GO" id="GO:0051209">
    <property type="term" value="P:release of sequestered calcium ion into cytosol"/>
    <property type="evidence" value="ECO:0007669"/>
    <property type="project" value="TreeGrafter"/>
</dbReference>
<feature type="compositionally biased region" description="Low complexity" evidence="8">
    <location>
        <begin position="134"/>
        <end position="162"/>
    </location>
</feature>
<dbReference type="GO" id="GO:0005509">
    <property type="term" value="F:calcium ion binding"/>
    <property type="evidence" value="ECO:0007669"/>
    <property type="project" value="InterPro"/>
</dbReference>